<reference evidence="1 2" key="1">
    <citation type="submission" date="2015-07" db="EMBL/GenBank/DDBJ databases">
        <title>Genome sequence of Leptolinea tardivitalis DSM 16556.</title>
        <authorList>
            <person name="Hemp J."/>
            <person name="Ward L.M."/>
            <person name="Pace L.A."/>
            <person name="Fischer W.W."/>
        </authorList>
    </citation>
    <scope>NUCLEOTIDE SEQUENCE [LARGE SCALE GENOMIC DNA]</scope>
    <source>
        <strain evidence="1 2">YMTK-2</strain>
    </source>
</reference>
<dbReference type="EMBL" id="LGCK01000014">
    <property type="protein sequence ID" value="KPL70699.1"/>
    <property type="molecule type" value="Genomic_DNA"/>
</dbReference>
<dbReference type="AlphaFoldDB" id="A0A0P6X6X5"/>
<sequence length="79" mass="8663">MKKQAGQAKSGLLDLISTSPLIGRVDANGIHLTYQTSTRLRLHLPLPHPNVSPLEAGGARLIDHRHNPYRLLPPCIGLR</sequence>
<accession>A0A0P6X6X5</accession>
<dbReference type="Proteomes" id="UP000050430">
    <property type="component" value="Unassembled WGS sequence"/>
</dbReference>
<evidence type="ECO:0000313" key="1">
    <source>
        <dbReference type="EMBL" id="KPL70699.1"/>
    </source>
</evidence>
<proteinExistence type="predicted"/>
<organism evidence="1 2">
    <name type="scientific">Leptolinea tardivitalis</name>
    <dbReference type="NCBI Taxonomy" id="229920"/>
    <lineage>
        <taxon>Bacteria</taxon>
        <taxon>Bacillati</taxon>
        <taxon>Chloroflexota</taxon>
        <taxon>Anaerolineae</taxon>
        <taxon>Anaerolineales</taxon>
        <taxon>Anaerolineaceae</taxon>
        <taxon>Leptolinea</taxon>
    </lineage>
</organism>
<protein>
    <submittedName>
        <fullName evidence="1">Uncharacterized protein</fullName>
    </submittedName>
</protein>
<dbReference type="RefSeq" id="WP_062422638.1">
    <property type="nucleotide sequence ID" value="NZ_BBYA01000010.1"/>
</dbReference>
<name>A0A0P6X6X5_9CHLR</name>
<evidence type="ECO:0000313" key="2">
    <source>
        <dbReference type="Proteomes" id="UP000050430"/>
    </source>
</evidence>
<gene>
    <name evidence="1" type="ORF">ADM99_16580</name>
</gene>
<keyword evidence="2" id="KW-1185">Reference proteome</keyword>
<comment type="caution">
    <text evidence="1">The sequence shown here is derived from an EMBL/GenBank/DDBJ whole genome shotgun (WGS) entry which is preliminary data.</text>
</comment>
<dbReference type="STRING" id="229920.ADM99_16580"/>